<dbReference type="EMBL" id="JAIWQS010000003">
    <property type="protein sequence ID" value="KAJ8771024.1"/>
    <property type="molecule type" value="Genomic_DNA"/>
</dbReference>
<evidence type="ECO:0000313" key="9">
    <source>
        <dbReference type="Proteomes" id="UP001159364"/>
    </source>
</evidence>
<proteinExistence type="inferred from homology"/>
<dbReference type="FunFam" id="3.30.300.30:FF:000008">
    <property type="entry name" value="2,3-dihydroxybenzoate-AMP ligase"/>
    <property type="match status" value="1"/>
</dbReference>
<evidence type="ECO:0008006" key="10">
    <source>
        <dbReference type="Google" id="ProtNLM"/>
    </source>
</evidence>
<gene>
    <name evidence="8" type="ORF">K2173_023349</name>
</gene>
<dbReference type="Proteomes" id="UP001159364">
    <property type="component" value="Linkage Group LG03"/>
</dbReference>
<evidence type="ECO:0000256" key="3">
    <source>
        <dbReference type="ARBA" id="ARBA00022598"/>
    </source>
</evidence>
<dbReference type="FunFam" id="3.40.50.12780:FF:000003">
    <property type="entry name" value="Long-chain-fatty-acid--CoA ligase FadD"/>
    <property type="match status" value="1"/>
</dbReference>
<accession>A0AAV8TYB4</accession>
<evidence type="ECO:0000259" key="7">
    <source>
        <dbReference type="Pfam" id="PF13193"/>
    </source>
</evidence>
<dbReference type="PROSITE" id="PS00455">
    <property type="entry name" value="AMP_BINDING"/>
    <property type="match status" value="1"/>
</dbReference>
<protein>
    <recommendedName>
        <fullName evidence="10">4-coumarate--CoA ligase</fullName>
    </recommendedName>
</protein>
<evidence type="ECO:0000259" key="6">
    <source>
        <dbReference type="Pfam" id="PF00501"/>
    </source>
</evidence>
<dbReference type="PANTHER" id="PTHR43859:SF5">
    <property type="entry name" value="ISOVALERATE--COA LIGASE AAE2"/>
    <property type="match status" value="1"/>
</dbReference>
<keyword evidence="3" id="KW-0436">Ligase</keyword>
<dbReference type="CDD" id="cd12118">
    <property type="entry name" value="ttLC_FACS_AEE21_like"/>
    <property type="match status" value="1"/>
</dbReference>
<dbReference type="GO" id="GO:0031956">
    <property type="term" value="F:medium-chain fatty acid-CoA ligase activity"/>
    <property type="evidence" value="ECO:0007669"/>
    <property type="project" value="UniProtKB-ARBA"/>
</dbReference>
<keyword evidence="5" id="KW-0067">ATP-binding</keyword>
<comment type="caution">
    <text evidence="8">The sequence shown here is derived from an EMBL/GenBank/DDBJ whole genome shotgun (WGS) entry which is preliminary data.</text>
</comment>
<dbReference type="InterPro" id="IPR020845">
    <property type="entry name" value="AMP-binding_CS"/>
</dbReference>
<name>A0AAV8TYB4_9ROSI</name>
<reference evidence="8 9" key="1">
    <citation type="submission" date="2021-09" db="EMBL/GenBank/DDBJ databases">
        <title>Genomic insights and catalytic innovation underlie evolution of tropane alkaloids biosynthesis.</title>
        <authorList>
            <person name="Wang Y.-J."/>
            <person name="Tian T."/>
            <person name="Huang J.-P."/>
            <person name="Huang S.-X."/>
        </authorList>
    </citation>
    <scope>NUCLEOTIDE SEQUENCE [LARGE SCALE GENOMIC DNA]</scope>
    <source>
        <strain evidence="8">KIB-2018</strain>
        <tissue evidence="8">Leaf</tissue>
    </source>
</reference>
<dbReference type="SUPFAM" id="SSF56801">
    <property type="entry name" value="Acetyl-CoA synthetase-like"/>
    <property type="match status" value="1"/>
</dbReference>
<evidence type="ECO:0000256" key="2">
    <source>
        <dbReference type="ARBA" id="ARBA00006432"/>
    </source>
</evidence>
<dbReference type="GO" id="GO:0050218">
    <property type="term" value="F:propionate-CoA ligase activity"/>
    <property type="evidence" value="ECO:0007669"/>
    <property type="project" value="UniProtKB-ARBA"/>
</dbReference>
<evidence type="ECO:0000256" key="5">
    <source>
        <dbReference type="ARBA" id="ARBA00022840"/>
    </source>
</evidence>
<dbReference type="InterPro" id="IPR025110">
    <property type="entry name" value="AMP-bd_C"/>
</dbReference>
<evidence type="ECO:0000256" key="4">
    <source>
        <dbReference type="ARBA" id="ARBA00022741"/>
    </source>
</evidence>
<dbReference type="NCBIfam" id="NF006020">
    <property type="entry name" value="PRK08162.1"/>
    <property type="match status" value="1"/>
</dbReference>
<feature type="domain" description="AMP-dependent synthetase/ligase" evidence="6">
    <location>
        <begin position="66"/>
        <end position="450"/>
    </location>
</feature>
<comment type="subcellular location">
    <subcellularLocation>
        <location evidence="1">Cytoplasm</location>
        <location evidence="1">Cytosol</location>
    </subcellularLocation>
</comment>
<keyword evidence="9" id="KW-1185">Reference proteome</keyword>
<dbReference type="Gene3D" id="3.40.50.12780">
    <property type="entry name" value="N-terminal domain of ligase-like"/>
    <property type="match status" value="1"/>
</dbReference>
<organism evidence="8 9">
    <name type="scientific">Erythroxylum novogranatense</name>
    <dbReference type="NCBI Taxonomy" id="1862640"/>
    <lineage>
        <taxon>Eukaryota</taxon>
        <taxon>Viridiplantae</taxon>
        <taxon>Streptophyta</taxon>
        <taxon>Embryophyta</taxon>
        <taxon>Tracheophyta</taxon>
        <taxon>Spermatophyta</taxon>
        <taxon>Magnoliopsida</taxon>
        <taxon>eudicotyledons</taxon>
        <taxon>Gunneridae</taxon>
        <taxon>Pentapetalae</taxon>
        <taxon>rosids</taxon>
        <taxon>fabids</taxon>
        <taxon>Malpighiales</taxon>
        <taxon>Erythroxylaceae</taxon>
        <taxon>Erythroxylum</taxon>
    </lineage>
</organism>
<dbReference type="AlphaFoldDB" id="A0AAV8TYB4"/>
<sequence length="591" mass="65301">MNRFIVMKESSTRLIHGFSYFQPSFRGDVRLFSHFAGNSELNSRKSMEGLVRCSANYVPLTPISFLERSAKVYSGRTSIVYGSVKYTWRETHERCIKLASALAQLGIRRGDVVATLAPNVPAMYELHFAVPMVGAVLCPLNTRYDPLTVVALLKHSEAKVIFLDYELLDVTNRALKLYAKTGKESPMLVLISEADGLSSVDYNSTAIEYESFVATGHNGFEIRRPESELDPISVNYTSGTTSEPKGVVYTHRGAFLNSLNTSFLHGSGLAPVYLWTVPMFHCNGWSFTWGIAAQGGANICLRKVSAKAIFDSIALHNVTHMGAAPIVLNMMANAPDIERKQLPHKVEVMIGGATPPHHIFDKLEKLGFGLTNFYGLTETYGPAAYCQWQPEWDLLTPDQRSKLKSRQGIHHCCVEDADVKDPATMESVKADGETIGEIMLRGNTVMGGYLKNLEATEEAFKDGWFRSGDVAVKHPDGYIEVKDRLKDIVISGGENISTIEVEAVLCGHPAVLEAAVVGRPDDHWGETPCAFVKLKQGFNANAEDILNFCRDNMARYMTPRTIVFDDLPKTSTGKVKKFILREKAKGLGSLS</sequence>
<dbReference type="Gene3D" id="3.30.300.30">
    <property type="match status" value="1"/>
</dbReference>
<dbReference type="GO" id="GO:0005524">
    <property type="term" value="F:ATP binding"/>
    <property type="evidence" value="ECO:0007669"/>
    <property type="project" value="UniProtKB-KW"/>
</dbReference>
<feature type="domain" description="AMP-binding enzyme C-terminal" evidence="7">
    <location>
        <begin position="500"/>
        <end position="574"/>
    </location>
</feature>
<dbReference type="InterPro" id="IPR042099">
    <property type="entry name" value="ANL_N_sf"/>
</dbReference>
<evidence type="ECO:0000256" key="1">
    <source>
        <dbReference type="ARBA" id="ARBA00004514"/>
    </source>
</evidence>
<evidence type="ECO:0000313" key="8">
    <source>
        <dbReference type="EMBL" id="KAJ8771024.1"/>
    </source>
</evidence>
<dbReference type="GO" id="GO:0005829">
    <property type="term" value="C:cytosol"/>
    <property type="evidence" value="ECO:0007669"/>
    <property type="project" value="UniProtKB-SubCell"/>
</dbReference>
<dbReference type="InterPro" id="IPR045851">
    <property type="entry name" value="AMP-bd_C_sf"/>
</dbReference>
<comment type="similarity">
    <text evidence="2">Belongs to the ATP-dependent AMP-binding enzyme family.</text>
</comment>
<dbReference type="InterPro" id="IPR000873">
    <property type="entry name" value="AMP-dep_synth/lig_dom"/>
</dbReference>
<keyword evidence="4" id="KW-0547">Nucleotide-binding</keyword>
<dbReference type="PANTHER" id="PTHR43859">
    <property type="entry name" value="ACYL-ACTIVATING ENZYME"/>
    <property type="match status" value="1"/>
</dbReference>
<dbReference type="GO" id="GO:0043759">
    <property type="term" value="F:2-methylbutanoate-CoA ligase activity"/>
    <property type="evidence" value="ECO:0007669"/>
    <property type="project" value="UniProtKB-ARBA"/>
</dbReference>
<dbReference type="Pfam" id="PF00501">
    <property type="entry name" value="AMP-binding"/>
    <property type="match status" value="1"/>
</dbReference>
<dbReference type="Pfam" id="PF13193">
    <property type="entry name" value="AMP-binding_C"/>
    <property type="match status" value="1"/>
</dbReference>